<dbReference type="CDD" id="cd03190">
    <property type="entry name" value="GST_C_Omega_like"/>
    <property type="match status" value="1"/>
</dbReference>
<protein>
    <submittedName>
        <fullName evidence="5">Glutathione S-transferase</fullName>
    </submittedName>
</protein>
<dbReference type="InterPro" id="IPR010987">
    <property type="entry name" value="Glutathione-S-Trfase_C-like"/>
</dbReference>
<dbReference type="InterPro" id="IPR016639">
    <property type="entry name" value="GST_Omega/GSH"/>
</dbReference>
<dbReference type="GO" id="GO:0005737">
    <property type="term" value="C:cytoplasm"/>
    <property type="evidence" value="ECO:0007669"/>
    <property type="project" value="TreeGrafter"/>
</dbReference>
<dbReference type="OrthoDB" id="2309723at2759"/>
<dbReference type="SUPFAM" id="SSF47616">
    <property type="entry name" value="GST C-terminal domain-like"/>
    <property type="match status" value="1"/>
</dbReference>
<dbReference type="PANTHER" id="PTHR32419">
    <property type="entry name" value="GLUTATHIONYL-HYDROQUINONE REDUCTASE"/>
    <property type="match status" value="1"/>
</dbReference>
<dbReference type="InterPro" id="IPR036282">
    <property type="entry name" value="Glutathione-S-Trfase_C_sf"/>
</dbReference>
<dbReference type="Gene3D" id="3.40.30.10">
    <property type="entry name" value="Glutaredoxin"/>
    <property type="match status" value="1"/>
</dbReference>
<dbReference type="InterPro" id="IPR047047">
    <property type="entry name" value="GST_Omega-like_C"/>
</dbReference>
<dbReference type="InterPro" id="IPR004045">
    <property type="entry name" value="Glutathione_S-Trfase_N"/>
</dbReference>
<gene>
    <name evidence="5" type="ORF">BDV29DRAFT_196706</name>
</gene>
<sequence length="304" mass="34739">MAQRANIVRSLKGLEEIIELVEVDVFDPAPQKGWYFSGKFGPGKDPITGSKYLRELYLKTDPEFKGTTIPVLWDKKADYIVNNESSEIIRILYPAFDSLLPAPLRETIKGPTGLLPTHLCNEIGEINEWVYNTINNGIYKCCFATVQAAYDDNIYPLFESFDRLEAHLADPKYSGPYLFGDHITEADMKLYPTLIRFDVAYYMACKANLNMIRYSYPNLHRWLRTLYWDQSGMARPAFSKTTKFERASQAHGAALYQYRTFTGDMIVPVGPKPDILPILNSRFTHAKIIFSTKGEMAERSKALE</sequence>
<dbReference type="GO" id="GO:0004364">
    <property type="term" value="F:glutathione transferase activity"/>
    <property type="evidence" value="ECO:0007669"/>
    <property type="project" value="InterPro"/>
</dbReference>
<accession>A0A5N5WI86</accession>
<feature type="binding site" evidence="2">
    <location>
        <position position="34"/>
    </location>
    <ligand>
        <name>glutathione</name>
        <dbReference type="ChEBI" id="CHEBI:57925"/>
    </ligand>
</feature>
<organism evidence="5 6">
    <name type="scientific">Aspergillus leporis</name>
    <dbReference type="NCBI Taxonomy" id="41062"/>
    <lineage>
        <taxon>Eukaryota</taxon>
        <taxon>Fungi</taxon>
        <taxon>Dikarya</taxon>
        <taxon>Ascomycota</taxon>
        <taxon>Pezizomycotina</taxon>
        <taxon>Eurotiomycetes</taxon>
        <taxon>Eurotiomycetidae</taxon>
        <taxon>Eurotiales</taxon>
        <taxon>Aspergillaceae</taxon>
        <taxon>Aspergillus</taxon>
        <taxon>Aspergillus subgen. Circumdati</taxon>
    </lineage>
</organism>
<evidence type="ECO:0000256" key="3">
    <source>
        <dbReference type="PIRSR" id="PIRSR015753-3"/>
    </source>
</evidence>
<evidence type="ECO:0000256" key="2">
    <source>
        <dbReference type="PIRSR" id="PIRSR015753-2"/>
    </source>
</evidence>
<evidence type="ECO:0000259" key="4">
    <source>
        <dbReference type="PROSITE" id="PS50405"/>
    </source>
</evidence>
<keyword evidence="6" id="KW-1185">Reference proteome</keyword>
<dbReference type="PROSITE" id="PS50405">
    <property type="entry name" value="GST_CTER"/>
    <property type="match status" value="1"/>
</dbReference>
<dbReference type="Pfam" id="PF13409">
    <property type="entry name" value="GST_N_2"/>
    <property type="match status" value="1"/>
</dbReference>
<dbReference type="EMBL" id="ML732576">
    <property type="protein sequence ID" value="KAB8067094.1"/>
    <property type="molecule type" value="Genomic_DNA"/>
</dbReference>
<reference evidence="5 6" key="1">
    <citation type="submission" date="2019-04" db="EMBL/GenBank/DDBJ databases">
        <title>Friends and foes A comparative genomics study of 23 Aspergillus species from section Flavi.</title>
        <authorList>
            <consortium name="DOE Joint Genome Institute"/>
            <person name="Kjaerbolling I."/>
            <person name="Vesth T."/>
            <person name="Frisvad J.C."/>
            <person name="Nybo J.L."/>
            <person name="Theobald S."/>
            <person name="Kildgaard S."/>
            <person name="Isbrandt T."/>
            <person name="Kuo A."/>
            <person name="Sato A."/>
            <person name="Lyhne E.K."/>
            <person name="Kogle M.E."/>
            <person name="Wiebenga A."/>
            <person name="Kun R.S."/>
            <person name="Lubbers R.J."/>
            <person name="Makela M.R."/>
            <person name="Barry K."/>
            <person name="Chovatia M."/>
            <person name="Clum A."/>
            <person name="Daum C."/>
            <person name="Haridas S."/>
            <person name="He G."/>
            <person name="LaButti K."/>
            <person name="Lipzen A."/>
            <person name="Mondo S."/>
            <person name="Riley R."/>
            <person name="Salamov A."/>
            <person name="Simmons B.A."/>
            <person name="Magnuson J.K."/>
            <person name="Henrissat B."/>
            <person name="Mortensen U.H."/>
            <person name="Larsen T.O."/>
            <person name="Devries R.P."/>
            <person name="Grigoriev I.V."/>
            <person name="Machida M."/>
            <person name="Baker S.E."/>
            <person name="Andersen M.R."/>
        </authorList>
    </citation>
    <scope>NUCLEOTIDE SEQUENCE [LARGE SCALE GENOMIC DNA]</scope>
    <source>
        <strain evidence="5 6">CBS 151.66</strain>
    </source>
</reference>
<evidence type="ECO:0000313" key="6">
    <source>
        <dbReference type="Proteomes" id="UP000326565"/>
    </source>
</evidence>
<evidence type="ECO:0000313" key="5">
    <source>
        <dbReference type="EMBL" id="KAB8067094.1"/>
    </source>
</evidence>
<dbReference type="PIRSF" id="PIRSF015753">
    <property type="entry name" value="GST"/>
    <property type="match status" value="1"/>
</dbReference>
<feature type="site" description="Lowers pKa of active site Cys" evidence="3">
    <location>
        <position position="201"/>
    </location>
</feature>
<dbReference type="Proteomes" id="UP000326565">
    <property type="component" value="Unassembled WGS sequence"/>
</dbReference>
<feature type="binding site" evidence="2">
    <location>
        <begin position="84"/>
        <end position="85"/>
    </location>
    <ligand>
        <name>glutathione</name>
        <dbReference type="ChEBI" id="CHEBI:57925"/>
    </ligand>
</feature>
<name>A0A5N5WI86_9EURO</name>
<feature type="domain" description="GST C-terminal" evidence="4">
    <location>
        <begin position="116"/>
        <end position="250"/>
    </location>
</feature>
<dbReference type="Gene3D" id="1.20.1050.10">
    <property type="match status" value="1"/>
</dbReference>
<feature type="active site" description="Proton donor/acceptor" evidence="1">
    <location>
        <position position="139"/>
    </location>
</feature>
<keyword evidence="5" id="KW-0808">Transferase</keyword>
<dbReference type="PANTHER" id="PTHR32419:SF25">
    <property type="entry name" value="GLUTATHIONE S-TRANSFERASE (EUROFUNG)"/>
    <property type="match status" value="1"/>
</dbReference>
<proteinExistence type="predicted"/>
<dbReference type="Pfam" id="PF13410">
    <property type="entry name" value="GST_C_2"/>
    <property type="match status" value="1"/>
</dbReference>
<evidence type="ECO:0000256" key="1">
    <source>
        <dbReference type="PIRSR" id="PIRSR015753-1"/>
    </source>
</evidence>
<dbReference type="AlphaFoldDB" id="A0A5N5WI86"/>